<sequence>MGKHYLSNPFTVGKYISKEYFCDREQECEIIEKQIRNGRNIALISPRRMGKTGLIMHFFDNSTIHESFNTIYIDIFATTSFNEFVYLFGKSIFEQLKPENNAWFEKFFKIISSFRIGFKLDAISGEPTLDLGLGDIKAPQTTLDEIFEYLEKSEKPCIVAIDEFQQIGSYPEKNLEALLRTKIQQCKKTQFIFAGSRRHIMNNMFNSPAKPFYQSAISIGLDPILENIYCNFARGLFKKYGKELEEETFNRVYHMFDGCTWFVQMMMNEMFALCTNNETCKTDKIQTAWENLIQIQSQAYEEILSNMAQKQKNLLQAIAKESTVKNPTSSGFIQRHNLISASSVQSSLRALVKNDIVVKTEHGYRIYDYFFAEWMKRY</sequence>
<gene>
    <name evidence="2" type="ORF">IAC32_06700</name>
</gene>
<comment type="caution">
    <text evidence="2">The sequence shown here is derived from an EMBL/GenBank/DDBJ whole genome shotgun (WGS) entry which is preliminary data.</text>
</comment>
<dbReference type="EMBL" id="JADIMR010000099">
    <property type="protein sequence ID" value="MBO8447415.1"/>
    <property type="molecule type" value="Genomic_DNA"/>
</dbReference>
<evidence type="ECO:0000313" key="3">
    <source>
        <dbReference type="Proteomes" id="UP000823637"/>
    </source>
</evidence>
<dbReference type="AlphaFoldDB" id="A0A9D9EIB7"/>
<name>A0A9D9EIB7_9BACT</name>
<dbReference type="PANTHER" id="PTHR34301:SF8">
    <property type="entry name" value="ATPASE DOMAIN-CONTAINING PROTEIN"/>
    <property type="match status" value="1"/>
</dbReference>
<dbReference type="InterPro" id="IPR027417">
    <property type="entry name" value="P-loop_NTPase"/>
</dbReference>
<evidence type="ECO:0000313" key="2">
    <source>
        <dbReference type="EMBL" id="MBO8447415.1"/>
    </source>
</evidence>
<dbReference type="Gene3D" id="3.40.50.300">
    <property type="entry name" value="P-loop containing nucleotide triphosphate hydrolases"/>
    <property type="match status" value="1"/>
</dbReference>
<dbReference type="PANTHER" id="PTHR34301">
    <property type="entry name" value="DNA-BINDING PROTEIN-RELATED"/>
    <property type="match status" value="1"/>
</dbReference>
<dbReference type="InterPro" id="IPR011579">
    <property type="entry name" value="ATPase_dom"/>
</dbReference>
<feature type="domain" description="ATPase" evidence="1">
    <location>
        <begin position="21"/>
        <end position="260"/>
    </location>
</feature>
<reference evidence="2" key="1">
    <citation type="submission" date="2020-10" db="EMBL/GenBank/DDBJ databases">
        <authorList>
            <person name="Gilroy R."/>
        </authorList>
    </citation>
    <scope>NUCLEOTIDE SEQUENCE</scope>
    <source>
        <strain evidence="2">D3-1215</strain>
    </source>
</reference>
<accession>A0A9D9EIB7</accession>
<evidence type="ECO:0000259" key="1">
    <source>
        <dbReference type="Pfam" id="PF01637"/>
    </source>
</evidence>
<dbReference type="SUPFAM" id="SSF52540">
    <property type="entry name" value="P-loop containing nucleoside triphosphate hydrolases"/>
    <property type="match status" value="1"/>
</dbReference>
<dbReference type="Pfam" id="PF01637">
    <property type="entry name" value="ATPase_2"/>
    <property type="match status" value="1"/>
</dbReference>
<dbReference type="GO" id="GO:0005524">
    <property type="term" value="F:ATP binding"/>
    <property type="evidence" value="ECO:0007669"/>
    <property type="project" value="UniProtKB-KW"/>
</dbReference>
<dbReference type="Proteomes" id="UP000823637">
    <property type="component" value="Unassembled WGS sequence"/>
</dbReference>
<protein>
    <submittedName>
        <fullName evidence="2">ATP-binding protein</fullName>
    </submittedName>
</protein>
<keyword evidence="2" id="KW-0547">Nucleotide-binding</keyword>
<keyword evidence="2" id="KW-0067">ATP-binding</keyword>
<proteinExistence type="predicted"/>
<reference evidence="2" key="2">
    <citation type="journal article" date="2021" name="PeerJ">
        <title>Extensive microbial diversity within the chicken gut microbiome revealed by metagenomics and culture.</title>
        <authorList>
            <person name="Gilroy R."/>
            <person name="Ravi A."/>
            <person name="Getino M."/>
            <person name="Pursley I."/>
            <person name="Horton D.L."/>
            <person name="Alikhan N.F."/>
            <person name="Baker D."/>
            <person name="Gharbi K."/>
            <person name="Hall N."/>
            <person name="Watson M."/>
            <person name="Adriaenssens E.M."/>
            <person name="Foster-Nyarko E."/>
            <person name="Jarju S."/>
            <person name="Secka A."/>
            <person name="Antonio M."/>
            <person name="Oren A."/>
            <person name="Chaudhuri R.R."/>
            <person name="La Ragione R."/>
            <person name="Hildebrand F."/>
            <person name="Pallen M.J."/>
        </authorList>
    </citation>
    <scope>NUCLEOTIDE SEQUENCE</scope>
    <source>
        <strain evidence="2">D3-1215</strain>
    </source>
</reference>
<organism evidence="2 3">
    <name type="scientific">Candidatus Enterocola intestinipullorum</name>
    <dbReference type="NCBI Taxonomy" id="2840783"/>
    <lineage>
        <taxon>Bacteria</taxon>
        <taxon>Pseudomonadati</taxon>
        <taxon>Bacteroidota</taxon>
        <taxon>Bacteroidia</taxon>
        <taxon>Bacteroidales</taxon>
        <taxon>Candidatus Enterocola</taxon>
    </lineage>
</organism>